<dbReference type="InterPro" id="IPR032675">
    <property type="entry name" value="LRR_dom_sf"/>
</dbReference>
<sequence length="493" mass="56712">MFIHNSAPAELVSCPPICDNMVLQINDLPNEVLCNILNFLNTNEKFLVRLVCPRWKDQIDENVSFTVDIYNGNYDLIRRRFGTSRCITCVYIAHYFKEDIPILNLASLKSLTVGANVDKLAVYEFLSKAISLECLSLWVDIGMESPTVKQTQTTVTANNYPVLRTIKKLHIVYFYGFRLPLSDVTTWKEILDEHMPNVNHLIVEVNVCPDSPLVRSFDYFRLVAGMPKLHTLEYRVWAHYSHLFVLNVKPLTPEISMGLAKLNLIRLEAIFVPEDEPIWNFILAKQHQIQDLNLSNLPNSRGREGFPISMILPVLRNCKQSLRYVSLEIDTRKNGDNIDMEMFGSLPFLRKLIIKAQETPFTEPHSELPNIQNCSTVLSKTLEKLSVRGFKFCEEDIICLIKNLSMEDLDTVRICPEYASAWKSFENRMEEMGIVRKEIKCSSSAMGTKVYVGAILAKYHKDVLEELLERDDSRRVKDVTVESQSLELVSRYM</sequence>
<comment type="caution">
    <text evidence="2">The sequence shown here is derived from an EMBL/GenBank/DDBJ whole genome shotgun (WGS) entry which is preliminary data.</text>
</comment>
<dbReference type="Pfam" id="PF00646">
    <property type="entry name" value="F-box"/>
    <property type="match status" value="1"/>
</dbReference>
<dbReference type="SUPFAM" id="SSF81383">
    <property type="entry name" value="F-box domain"/>
    <property type="match status" value="1"/>
</dbReference>
<dbReference type="CDD" id="cd09917">
    <property type="entry name" value="F-box_SF"/>
    <property type="match status" value="1"/>
</dbReference>
<gene>
    <name evidence="2" type="ORF">ODALV1_LOCUS12845</name>
</gene>
<dbReference type="InterPro" id="IPR001810">
    <property type="entry name" value="F-box_dom"/>
</dbReference>
<accession>A0ABP1QLR0</accession>
<proteinExistence type="predicted"/>
<evidence type="ECO:0000313" key="2">
    <source>
        <dbReference type="EMBL" id="CAL8108012.1"/>
    </source>
</evidence>
<name>A0ABP1QLR0_9HEXA</name>
<evidence type="ECO:0000313" key="3">
    <source>
        <dbReference type="Proteomes" id="UP001642540"/>
    </source>
</evidence>
<feature type="domain" description="F-box" evidence="1">
    <location>
        <begin position="22"/>
        <end position="68"/>
    </location>
</feature>
<evidence type="ECO:0000259" key="1">
    <source>
        <dbReference type="PROSITE" id="PS50181"/>
    </source>
</evidence>
<dbReference type="Gene3D" id="1.20.1280.50">
    <property type="match status" value="1"/>
</dbReference>
<protein>
    <recommendedName>
        <fullName evidence="1">F-box domain-containing protein</fullName>
    </recommendedName>
</protein>
<dbReference type="EMBL" id="CAXLJM020000039">
    <property type="protein sequence ID" value="CAL8108012.1"/>
    <property type="molecule type" value="Genomic_DNA"/>
</dbReference>
<dbReference type="Gene3D" id="3.80.10.10">
    <property type="entry name" value="Ribonuclease Inhibitor"/>
    <property type="match status" value="1"/>
</dbReference>
<reference evidence="2 3" key="1">
    <citation type="submission" date="2024-08" db="EMBL/GenBank/DDBJ databases">
        <authorList>
            <person name="Cucini C."/>
            <person name="Frati F."/>
        </authorList>
    </citation>
    <scope>NUCLEOTIDE SEQUENCE [LARGE SCALE GENOMIC DNA]</scope>
</reference>
<dbReference type="InterPro" id="IPR036047">
    <property type="entry name" value="F-box-like_dom_sf"/>
</dbReference>
<organism evidence="2 3">
    <name type="scientific">Orchesella dallaii</name>
    <dbReference type="NCBI Taxonomy" id="48710"/>
    <lineage>
        <taxon>Eukaryota</taxon>
        <taxon>Metazoa</taxon>
        <taxon>Ecdysozoa</taxon>
        <taxon>Arthropoda</taxon>
        <taxon>Hexapoda</taxon>
        <taxon>Collembola</taxon>
        <taxon>Entomobryomorpha</taxon>
        <taxon>Entomobryoidea</taxon>
        <taxon>Orchesellidae</taxon>
        <taxon>Orchesellinae</taxon>
        <taxon>Orchesella</taxon>
    </lineage>
</organism>
<dbReference type="PROSITE" id="PS50181">
    <property type="entry name" value="FBOX"/>
    <property type="match status" value="1"/>
</dbReference>
<dbReference type="Proteomes" id="UP001642540">
    <property type="component" value="Unassembled WGS sequence"/>
</dbReference>
<dbReference type="SMART" id="SM00256">
    <property type="entry name" value="FBOX"/>
    <property type="match status" value="1"/>
</dbReference>
<keyword evidence="3" id="KW-1185">Reference proteome</keyword>